<gene>
    <name evidence="4" type="ORF">TWF106_001041</name>
    <name evidence="5" type="ORF">TWF191_004734</name>
    <name evidence="3" type="ORF">TWF679_001809</name>
    <name evidence="2" type="ORF">TWF788_002342</name>
</gene>
<keyword evidence="1" id="KW-0732">Signal</keyword>
<dbReference type="EMBL" id="WIPF01000023">
    <property type="protein sequence ID" value="KAF3226472.1"/>
    <property type="molecule type" value="Genomic_DNA"/>
</dbReference>
<evidence type="ECO:0000313" key="5">
    <source>
        <dbReference type="EMBL" id="KAF3226472.1"/>
    </source>
</evidence>
<dbReference type="Proteomes" id="UP000614610">
    <property type="component" value="Unassembled WGS sequence"/>
</dbReference>
<evidence type="ECO:0008006" key="9">
    <source>
        <dbReference type="Google" id="ProtNLM"/>
    </source>
</evidence>
<evidence type="ECO:0000313" key="6">
    <source>
        <dbReference type="Proteomes" id="UP000472727"/>
    </source>
</evidence>
<sequence length="387" mass="40802">MIHLYFLSLLAITIASLAELSFASPAGGRFDLHKRVVPEFCSSGSLSRLASRLSANSATSFCNEYLGIETATVSQTETLQTYTIATTTIDVFISTTETVFTETIAFTVTTTDATRPTTVATLTSIATSASTTTTYLATVTVITSTWYTSSTVKKRGIPVIETTVSVPAYLAGFAPPALSSGCACLDIPTPVTSVTETTSAPSTISTVVIRTITNTINATLTVPTTTTLEVTSYVPTTLITAATSLSIQTVTATTTTTLTRSTAYRPQCTGILEGRKLFNGVQPLRQYTYPFSTTPIQNSLGGEDTFSQCCEQCYAVPDCAQFYAYAATLSSWRCQIIFSTNSVSTGISPLCPKGVVAGEGVSGRTGIFTPGLSRGIGPCYGYADVPI</sequence>
<dbReference type="OrthoDB" id="5398707at2759"/>
<accession>A0A6G1LUK0</accession>
<reference evidence="6 7" key="1">
    <citation type="submission" date="2019-06" db="EMBL/GenBank/DDBJ databases">
        <authorList>
            <person name="Palmer J.M."/>
        </authorList>
    </citation>
    <scope>NUCLEOTIDE SEQUENCE [LARGE SCALE GENOMIC DNA]</scope>
    <source>
        <strain evidence="4 6">TWF106</strain>
        <strain evidence="5 8">TWF191</strain>
        <strain evidence="3">TWF679</strain>
        <strain evidence="2 7">TWF788</strain>
    </source>
</reference>
<protein>
    <recommendedName>
        <fullName evidence="9">Apple domain-containing protein</fullName>
    </recommendedName>
</protein>
<comment type="caution">
    <text evidence="4">The sequence shown here is derived from an EMBL/GenBank/DDBJ whole genome shotgun (WGS) entry which is preliminary data.</text>
</comment>
<dbReference type="EMBL" id="JAABOE010000140">
    <property type="protein sequence ID" value="KAF3161904.1"/>
    <property type="molecule type" value="Genomic_DNA"/>
</dbReference>
<proteinExistence type="predicted"/>
<dbReference type="AlphaFoldDB" id="A0A6G1LUK0"/>
<evidence type="ECO:0000313" key="4">
    <source>
        <dbReference type="EMBL" id="KAF3205719.1"/>
    </source>
</evidence>
<dbReference type="EMBL" id="WIWT01000129">
    <property type="protein sequence ID" value="KAF3198718.1"/>
    <property type="molecule type" value="Genomic_DNA"/>
</dbReference>
<dbReference type="Proteomes" id="UP000479691">
    <property type="component" value="Unassembled WGS sequence"/>
</dbReference>
<evidence type="ECO:0000313" key="8">
    <source>
        <dbReference type="Proteomes" id="UP000483672"/>
    </source>
</evidence>
<evidence type="ECO:0000256" key="1">
    <source>
        <dbReference type="SAM" id="SignalP"/>
    </source>
</evidence>
<evidence type="ECO:0000313" key="2">
    <source>
        <dbReference type="EMBL" id="KAF3161904.1"/>
    </source>
</evidence>
<dbReference type="Proteomes" id="UP000483672">
    <property type="component" value="Unassembled WGS sequence"/>
</dbReference>
<evidence type="ECO:0000313" key="3">
    <source>
        <dbReference type="EMBL" id="KAF3198718.1"/>
    </source>
</evidence>
<organism evidence="4 6">
    <name type="scientific">Orbilia oligospora</name>
    <name type="common">Nematode-trapping fungus</name>
    <name type="synonym">Arthrobotrys oligospora</name>
    <dbReference type="NCBI Taxonomy" id="2813651"/>
    <lineage>
        <taxon>Eukaryota</taxon>
        <taxon>Fungi</taxon>
        <taxon>Dikarya</taxon>
        <taxon>Ascomycota</taxon>
        <taxon>Pezizomycotina</taxon>
        <taxon>Orbiliomycetes</taxon>
        <taxon>Orbiliales</taxon>
        <taxon>Orbiliaceae</taxon>
        <taxon>Orbilia</taxon>
    </lineage>
</organism>
<feature type="chain" id="PRO_5041132355" description="Apple domain-containing protein" evidence="1">
    <location>
        <begin position="19"/>
        <end position="387"/>
    </location>
</feature>
<dbReference type="EMBL" id="WIWS01000114">
    <property type="protein sequence ID" value="KAF3205719.1"/>
    <property type="molecule type" value="Genomic_DNA"/>
</dbReference>
<name>A0A6G1LUK0_ORBOL</name>
<evidence type="ECO:0000313" key="7">
    <source>
        <dbReference type="Proteomes" id="UP000479691"/>
    </source>
</evidence>
<dbReference type="Proteomes" id="UP000472727">
    <property type="component" value="Unassembled WGS sequence"/>
</dbReference>
<feature type="signal peptide" evidence="1">
    <location>
        <begin position="1"/>
        <end position="18"/>
    </location>
</feature>